<protein>
    <submittedName>
        <fullName evidence="1">Bgt-1024</fullName>
    </submittedName>
</protein>
<gene>
    <name evidence="1" type="ORF">BGT96224V2_LOCUS5152</name>
</gene>
<sequence>MRKLLSLNGRQIAHITLVTISFRVTRLFSTTLLAKIYSSQPYHGKNSFLLVNHRQTREVHEPRTVVRNSSTQKLRSTMMCVNVSQERTSCLPLLTDTQYPAAYIIIMRWPSEIICGYADGLPW</sequence>
<proteinExistence type="predicted"/>
<dbReference type="OrthoDB" id="10318116at2759"/>
<organism evidence="1">
    <name type="scientific">Blumeria graminis f. sp. tritici 96224</name>
    <dbReference type="NCBI Taxonomy" id="1268274"/>
    <lineage>
        <taxon>Eukaryota</taxon>
        <taxon>Fungi</taxon>
        <taxon>Dikarya</taxon>
        <taxon>Ascomycota</taxon>
        <taxon>Pezizomycotina</taxon>
        <taxon>Leotiomycetes</taxon>
        <taxon>Erysiphales</taxon>
        <taxon>Erysiphaceae</taxon>
        <taxon>Blumeria</taxon>
    </lineage>
</organism>
<evidence type="ECO:0000313" key="1">
    <source>
        <dbReference type="EMBL" id="SUZ12002.1"/>
    </source>
</evidence>
<name>A0A381LEV0_BLUGR</name>
<accession>A0A381LEV0</accession>
<dbReference type="EMBL" id="UIGY01000161">
    <property type="protein sequence ID" value="SUZ12002.1"/>
    <property type="molecule type" value="Genomic_DNA"/>
</dbReference>
<reference evidence="1" key="1">
    <citation type="submission" date="2018-07" db="EMBL/GenBank/DDBJ databases">
        <authorList>
            <person name="Quirk P.G."/>
            <person name="Krulwich T.A."/>
        </authorList>
    </citation>
    <scope>NUCLEOTIDE SEQUENCE</scope>
    <source>
        <strain evidence="1">96224</strain>
    </source>
</reference>
<dbReference type="AlphaFoldDB" id="A0A381LEV0"/>